<comment type="caution">
    <text evidence="10">The sequence shown here is derived from an EMBL/GenBank/DDBJ whole genome shotgun (WGS) entry which is preliminary data.</text>
</comment>
<evidence type="ECO:0000256" key="7">
    <source>
        <dbReference type="ARBA" id="ARBA00023180"/>
    </source>
</evidence>
<dbReference type="PANTHER" id="PTHR13412">
    <property type="entry name" value="T-CELL IMMUNOMODULATORY PROTEIN HOMOLOG"/>
    <property type="match status" value="1"/>
</dbReference>
<comment type="subcellular location">
    <subcellularLocation>
        <location evidence="1">Membrane</location>
        <topology evidence="1">Single-pass type I membrane protein</topology>
    </subcellularLocation>
</comment>
<evidence type="ECO:0000313" key="11">
    <source>
        <dbReference type="Proteomes" id="UP000186601"/>
    </source>
</evidence>
<keyword evidence="5 8" id="KW-1133">Transmembrane helix</keyword>
<keyword evidence="6 8" id="KW-0472">Membrane</keyword>
<accession>A0A2R6RPR9</accession>
<gene>
    <name evidence="10" type="ORF">PHLCEN_2v2200</name>
</gene>
<evidence type="ECO:0000256" key="6">
    <source>
        <dbReference type="ARBA" id="ARBA00023136"/>
    </source>
</evidence>
<dbReference type="SUPFAM" id="SSF69318">
    <property type="entry name" value="Integrin alpha N-terminal domain"/>
    <property type="match status" value="2"/>
</dbReference>
<keyword evidence="7" id="KW-0325">Glycoprotein</keyword>
<evidence type="ECO:0000259" key="9">
    <source>
        <dbReference type="Pfam" id="PF23122"/>
    </source>
</evidence>
<dbReference type="InterPro" id="IPR028994">
    <property type="entry name" value="Integrin_alpha_N"/>
</dbReference>
<dbReference type="Pfam" id="PF23122">
    <property type="entry name" value="C2_ITFG1"/>
    <property type="match status" value="1"/>
</dbReference>
<proteinExistence type="inferred from homology"/>
<evidence type="ECO:0000256" key="1">
    <source>
        <dbReference type="ARBA" id="ARBA00004479"/>
    </source>
</evidence>
<name>A0A2R6RPR9_9APHY</name>
<keyword evidence="11" id="KW-1185">Reference proteome</keyword>
<dbReference type="InterPro" id="IPR013517">
    <property type="entry name" value="FG-GAP"/>
</dbReference>
<organism evidence="10 11">
    <name type="scientific">Hermanssonia centrifuga</name>
    <dbReference type="NCBI Taxonomy" id="98765"/>
    <lineage>
        <taxon>Eukaryota</taxon>
        <taxon>Fungi</taxon>
        <taxon>Dikarya</taxon>
        <taxon>Basidiomycota</taxon>
        <taxon>Agaricomycotina</taxon>
        <taxon>Agaricomycetes</taxon>
        <taxon>Polyporales</taxon>
        <taxon>Meruliaceae</taxon>
        <taxon>Hermanssonia</taxon>
    </lineage>
</organism>
<dbReference type="AlphaFoldDB" id="A0A2R6RPR9"/>
<keyword evidence="4" id="KW-0732">Signal</keyword>
<dbReference type="EMBL" id="MLYV02000203">
    <property type="protein sequence ID" value="PSS32023.1"/>
    <property type="molecule type" value="Genomic_DNA"/>
</dbReference>
<keyword evidence="3 8" id="KW-0812">Transmembrane</keyword>
<dbReference type="InterPro" id="IPR024881">
    <property type="entry name" value="Tip"/>
</dbReference>
<dbReference type="InterPro" id="IPR057089">
    <property type="entry name" value="C2_TIP"/>
</dbReference>
<dbReference type="PANTHER" id="PTHR13412:SF0">
    <property type="entry name" value="T-CELL IMMUNOMODULATORY PROTEIN"/>
    <property type="match status" value="1"/>
</dbReference>
<evidence type="ECO:0000256" key="5">
    <source>
        <dbReference type="ARBA" id="ARBA00022989"/>
    </source>
</evidence>
<protein>
    <recommendedName>
        <fullName evidence="9">T-cell immunomodulatory protein TIP C2 domain-containing protein</fullName>
    </recommendedName>
</protein>
<dbReference type="Proteomes" id="UP000186601">
    <property type="component" value="Unassembled WGS sequence"/>
</dbReference>
<dbReference type="OrthoDB" id="10022113at2759"/>
<evidence type="ECO:0000256" key="2">
    <source>
        <dbReference type="ARBA" id="ARBA00006496"/>
    </source>
</evidence>
<evidence type="ECO:0000256" key="3">
    <source>
        <dbReference type="ARBA" id="ARBA00022692"/>
    </source>
</evidence>
<comment type="similarity">
    <text evidence="2">Belongs to the TIP family.</text>
</comment>
<dbReference type="GO" id="GO:0005886">
    <property type="term" value="C:plasma membrane"/>
    <property type="evidence" value="ECO:0007669"/>
    <property type="project" value="TreeGrafter"/>
</dbReference>
<evidence type="ECO:0000256" key="4">
    <source>
        <dbReference type="ARBA" id="ARBA00022729"/>
    </source>
</evidence>
<sequence>MDMNGDLQIDLFGTVPSRSSDTTFKVWNNIWNSSETGSTVFNLTDPNMDGAQCKLSNPHSNAAVDLNGDCLADLFLVCDEEKSSNQYFQIWVNNKDSGFSLAQLGRLPKGFQSITFGDIDRDGTIDMLFVTCDSVSKLTGAGSKCKINIAYNKQLPLCASATAPSVRKGKRVCRSPDDLCTADPDFQFDLHESDDNPDFVSIPVSDIFISEGAVQSQSLLVLDTTQKPPVPIPIKVGDVNQDGFPDLLAIVSSGPGSQSARTPQLAYSVPCGKGVSGCTSNNSGRRGWAVLKKGGEILNSVKDAKSVAFLDVDEDGTLDIMVQRTGNQGEGNILFVQNNFYYDAFFLKAIVLNGACGSGLCSTPNGTKYHPFGVSYSGATYKYTVLDTSGRRSAAAVGQLPQTSYQSLLTPYSYFGLGRTNNYIENLFVGSTKHTDEHYIDMEGVIPNSKVVIIPPIDGDGPWKKELFLRPGEWIPWVTLTVVIATVILAIIVFVLHLNEKREDEMERRRASHHINFDAL</sequence>
<reference evidence="10 11" key="1">
    <citation type="submission" date="2018-02" db="EMBL/GenBank/DDBJ databases">
        <title>Genome sequence of the basidiomycete white-rot fungus Phlebia centrifuga.</title>
        <authorList>
            <person name="Granchi Z."/>
            <person name="Peng M."/>
            <person name="de Vries R.P."/>
            <person name="Hilden K."/>
            <person name="Makela M.R."/>
            <person name="Grigoriev I."/>
            <person name="Riley R."/>
        </authorList>
    </citation>
    <scope>NUCLEOTIDE SEQUENCE [LARGE SCALE GENOMIC DNA]</scope>
    <source>
        <strain evidence="10 11">FBCC195</strain>
    </source>
</reference>
<feature type="domain" description="T-cell immunomodulatory protein TIP C2" evidence="9">
    <location>
        <begin position="371"/>
        <end position="468"/>
    </location>
</feature>
<evidence type="ECO:0000313" key="10">
    <source>
        <dbReference type="EMBL" id="PSS32023.1"/>
    </source>
</evidence>
<dbReference type="Pfam" id="PF13517">
    <property type="entry name" value="FG-GAP_3"/>
    <property type="match status" value="1"/>
</dbReference>
<evidence type="ECO:0000256" key="8">
    <source>
        <dbReference type="SAM" id="Phobius"/>
    </source>
</evidence>
<dbReference type="Gene3D" id="2.130.10.130">
    <property type="entry name" value="Integrin alpha, N-terminal"/>
    <property type="match status" value="1"/>
</dbReference>
<feature type="transmembrane region" description="Helical" evidence="8">
    <location>
        <begin position="474"/>
        <end position="498"/>
    </location>
</feature>